<feature type="repeat" description="PPR" evidence="2">
    <location>
        <begin position="90"/>
        <end position="120"/>
    </location>
</feature>
<accession>A0ABQ9BRX7</accession>
<dbReference type="Pfam" id="PF01535">
    <property type="entry name" value="PPR"/>
    <property type="match status" value="3"/>
</dbReference>
<evidence type="ECO:0000256" key="2">
    <source>
        <dbReference type="PROSITE-ProRule" id="PRU00708"/>
    </source>
</evidence>
<dbReference type="NCBIfam" id="TIGR00756">
    <property type="entry name" value="PPR"/>
    <property type="match status" value="2"/>
</dbReference>
<organism evidence="3 4">
    <name type="scientific">Salix suchowensis</name>
    <dbReference type="NCBI Taxonomy" id="1278906"/>
    <lineage>
        <taxon>Eukaryota</taxon>
        <taxon>Viridiplantae</taxon>
        <taxon>Streptophyta</taxon>
        <taxon>Embryophyta</taxon>
        <taxon>Tracheophyta</taxon>
        <taxon>Spermatophyta</taxon>
        <taxon>Magnoliopsida</taxon>
        <taxon>eudicotyledons</taxon>
        <taxon>Gunneridae</taxon>
        <taxon>Pentapetalae</taxon>
        <taxon>rosids</taxon>
        <taxon>fabids</taxon>
        <taxon>Malpighiales</taxon>
        <taxon>Salicaceae</taxon>
        <taxon>Saliceae</taxon>
        <taxon>Salix</taxon>
    </lineage>
</organism>
<evidence type="ECO:0000256" key="1">
    <source>
        <dbReference type="ARBA" id="ARBA00022737"/>
    </source>
</evidence>
<dbReference type="Proteomes" id="UP001141253">
    <property type="component" value="Chromosome 3"/>
</dbReference>
<feature type="repeat" description="PPR" evidence="2">
    <location>
        <begin position="121"/>
        <end position="155"/>
    </location>
</feature>
<dbReference type="InterPro" id="IPR011990">
    <property type="entry name" value="TPR-like_helical_dom_sf"/>
</dbReference>
<protein>
    <recommendedName>
        <fullName evidence="5">Pentatricopeptide repeat-containing protein</fullName>
    </recommendedName>
</protein>
<dbReference type="InterPro" id="IPR002885">
    <property type="entry name" value="PPR_rpt"/>
</dbReference>
<dbReference type="Gene3D" id="1.25.40.10">
    <property type="entry name" value="Tetratricopeptide repeat domain"/>
    <property type="match status" value="2"/>
</dbReference>
<name>A0ABQ9BRX7_9ROSI</name>
<dbReference type="PANTHER" id="PTHR47926:SF485">
    <property type="entry name" value="REPEAT-LIKE SUPERFAMILY PROTEIN, PUTATIVE-RELATED"/>
    <property type="match status" value="1"/>
</dbReference>
<keyword evidence="4" id="KW-1185">Reference proteome</keyword>
<reference evidence="3" key="1">
    <citation type="submission" date="2022-10" db="EMBL/GenBank/DDBJ databases">
        <authorList>
            <person name="Hyden B.L."/>
            <person name="Feng K."/>
            <person name="Yates T."/>
            <person name="Jawdy S."/>
            <person name="Smart L.B."/>
            <person name="Muchero W."/>
        </authorList>
    </citation>
    <scope>NUCLEOTIDE SEQUENCE</scope>
    <source>
        <tissue evidence="3">Shoot tip</tissue>
    </source>
</reference>
<dbReference type="InterPro" id="IPR046960">
    <property type="entry name" value="PPR_At4g14850-like_plant"/>
</dbReference>
<keyword evidence="1" id="KW-0677">Repeat</keyword>
<dbReference type="EMBL" id="JAPFFI010000007">
    <property type="protein sequence ID" value="KAJ6389122.1"/>
    <property type="molecule type" value="Genomic_DNA"/>
</dbReference>
<proteinExistence type="predicted"/>
<evidence type="ECO:0008006" key="5">
    <source>
        <dbReference type="Google" id="ProtNLM"/>
    </source>
</evidence>
<evidence type="ECO:0000313" key="3">
    <source>
        <dbReference type="EMBL" id="KAJ6389122.1"/>
    </source>
</evidence>
<dbReference type="PANTHER" id="PTHR47926">
    <property type="entry name" value="PENTATRICOPEPTIDE REPEAT-CONTAINING PROTEIN"/>
    <property type="match status" value="1"/>
</dbReference>
<evidence type="ECO:0000313" key="4">
    <source>
        <dbReference type="Proteomes" id="UP001141253"/>
    </source>
</evidence>
<reference evidence="3" key="2">
    <citation type="journal article" date="2023" name="Int. J. Mol. Sci.">
        <title>De Novo Assembly and Annotation of 11 Diverse Shrub Willow (Salix) Genomes Reveals Novel Gene Organization in Sex-Linked Regions.</title>
        <authorList>
            <person name="Hyden B."/>
            <person name="Feng K."/>
            <person name="Yates T.B."/>
            <person name="Jawdy S."/>
            <person name="Cereghino C."/>
            <person name="Smart L.B."/>
            <person name="Muchero W."/>
        </authorList>
    </citation>
    <scope>NUCLEOTIDE SEQUENCE</scope>
    <source>
        <tissue evidence="3">Shoot tip</tissue>
    </source>
</reference>
<sequence>MRMIPYGALRFYYEKMIAKWVLPNHYTFPLVAKVCADIGSLRGAQKVHALVVKFGFELDLFVRNSFIRCYSVCGRTSDARMVFDNGFVLDLVSWNSMIDGYVKNGELGLAREIFDEMYDRDIFTWNSMISGYVGVGDMDAARRLFEKMPSRDVVSWNCMIDGIRKDKRCFNGS</sequence>
<comment type="caution">
    <text evidence="3">The sequence shown here is derived from an EMBL/GenBank/DDBJ whole genome shotgun (WGS) entry which is preliminary data.</text>
</comment>
<gene>
    <name evidence="3" type="ORF">OIU77_027466</name>
</gene>
<dbReference type="PROSITE" id="PS51375">
    <property type="entry name" value="PPR"/>
    <property type="match status" value="2"/>
</dbReference>